<feature type="transmembrane region" description="Helical" evidence="3">
    <location>
        <begin position="31"/>
        <end position="51"/>
    </location>
</feature>
<feature type="domain" description="CNH" evidence="5">
    <location>
        <begin position="616"/>
        <end position="927"/>
    </location>
</feature>
<keyword evidence="7" id="KW-1185">Reference proteome</keyword>
<keyword evidence="3" id="KW-1133">Transmembrane helix</keyword>
<evidence type="ECO:0000259" key="5">
    <source>
        <dbReference type="PROSITE" id="PS50219"/>
    </source>
</evidence>
<evidence type="ECO:0000259" key="4">
    <source>
        <dbReference type="PROSITE" id="PS50010"/>
    </source>
</evidence>
<dbReference type="VEuPathDB" id="FungiDB:PHYBLDRAFT_160960"/>
<gene>
    <name evidence="6" type="ORF">PHYBLDRAFT_160960</name>
</gene>
<keyword evidence="3" id="KW-0472">Membrane</keyword>
<feature type="domain" description="DH" evidence="4">
    <location>
        <begin position="159"/>
        <end position="349"/>
    </location>
</feature>
<keyword evidence="1" id="KW-0344">Guanine-nucleotide releasing factor</keyword>
<dbReference type="InterPro" id="IPR001180">
    <property type="entry name" value="CNH_dom"/>
</dbReference>
<dbReference type="AlphaFoldDB" id="A0A167QUU9"/>
<evidence type="ECO:0000313" key="6">
    <source>
        <dbReference type="EMBL" id="OAD80311.1"/>
    </source>
</evidence>
<dbReference type="Gene3D" id="1.20.900.10">
    <property type="entry name" value="Dbl homology (DH) domain"/>
    <property type="match status" value="1"/>
</dbReference>
<feature type="region of interest" description="Disordered" evidence="2">
    <location>
        <begin position="503"/>
        <end position="535"/>
    </location>
</feature>
<evidence type="ECO:0000256" key="2">
    <source>
        <dbReference type="SAM" id="MobiDB-lite"/>
    </source>
</evidence>
<name>A0A167QUU9_PHYB8</name>
<dbReference type="InterPro" id="IPR052233">
    <property type="entry name" value="Rho-type_GEFs"/>
</dbReference>
<reference evidence="7" key="1">
    <citation type="submission" date="2015-06" db="EMBL/GenBank/DDBJ databases">
        <title>Expansion of signal transduction pathways in fungi by whole-genome duplication.</title>
        <authorList>
            <consortium name="DOE Joint Genome Institute"/>
            <person name="Corrochano L.M."/>
            <person name="Kuo A."/>
            <person name="Marcet-Houben M."/>
            <person name="Polaino S."/>
            <person name="Salamov A."/>
            <person name="Villalobos J.M."/>
            <person name="Alvarez M.I."/>
            <person name="Avalos J."/>
            <person name="Benito E.P."/>
            <person name="Benoit I."/>
            <person name="Burger G."/>
            <person name="Camino L.P."/>
            <person name="Canovas D."/>
            <person name="Cerda-Olmedo E."/>
            <person name="Cheng J.-F."/>
            <person name="Dominguez A."/>
            <person name="Elias M."/>
            <person name="Eslava A.P."/>
            <person name="Glaser F."/>
            <person name="Grimwood J."/>
            <person name="Gutierrez G."/>
            <person name="Heitman J."/>
            <person name="Henrissat B."/>
            <person name="Iturriaga E.A."/>
            <person name="Lang B.F."/>
            <person name="Lavin J.L."/>
            <person name="Lee S."/>
            <person name="Li W."/>
            <person name="Lindquist E."/>
            <person name="Lopez-Garcia S."/>
            <person name="Luque E.M."/>
            <person name="Marcos A.T."/>
            <person name="Martin J."/>
            <person name="McCluskey K."/>
            <person name="Medina H.R."/>
            <person name="Miralles-Duran A."/>
            <person name="Miyazaki A."/>
            <person name="Munoz-Torres E."/>
            <person name="Oguiza J.A."/>
            <person name="Ohm R."/>
            <person name="Olmedo M."/>
            <person name="Orejas M."/>
            <person name="Ortiz-Castellanos L."/>
            <person name="Pisabarro A.G."/>
            <person name="Rodriguez-Romero J."/>
            <person name="Ruiz-Herrera J."/>
            <person name="Ruiz-Vazquez R."/>
            <person name="Sanz C."/>
            <person name="Schackwitz W."/>
            <person name="Schmutz J."/>
            <person name="Shahriari M."/>
            <person name="Shelest E."/>
            <person name="Silva-Franco F."/>
            <person name="Soanes D."/>
            <person name="Syed K."/>
            <person name="Tagua V.G."/>
            <person name="Talbot N.J."/>
            <person name="Thon M."/>
            <person name="De vries R.P."/>
            <person name="Wiebenga A."/>
            <person name="Yadav J.S."/>
            <person name="Braun E.L."/>
            <person name="Baker S."/>
            <person name="Garre V."/>
            <person name="Horwitz B."/>
            <person name="Torres-Martinez S."/>
            <person name="Idnurm A."/>
            <person name="Herrera-Estrella A."/>
            <person name="Gabaldon T."/>
            <person name="Grigoriev I.V."/>
        </authorList>
    </citation>
    <scope>NUCLEOTIDE SEQUENCE [LARGE SCALE GENOMIC DNA]</scope>
    <source>
        <strain evidence="7">NRRL 1555(-)</strain>
    </source>
</reference>
<dbReference type="InParanoid" id="A0A167QUU9"/>
<dbReference type="PANTHER" id="PTHR46572">
    <property type="entry name" value="RHO1 GDP-GTP EXCHANGE PROTEIN 1-RELATED"/>
    <property type="match status" value="1"/>
</dbReference>
<dbReference type="Pfam" id="PF00621">
    <property type="entry name" value="RhoGEF"/>
    <property type="match status" value="1"/>
</dbReference>
<dbReference type="SUPFAM" id="SSF48065">
    <property type="entry name" value="DBL homology domain (DH-domain)"/>
    <property type="match status" value="1"/>
</dbReference>
<dbReference type="Proteomes" id="UP000077315">
    <property type="component" value="Unassembled WGS sequence"/>
</dbReference>
<evidence type="ECO:0008006" key="8">
    <source>
        <dbReference type="Google" id="ProtNLM"/>
    </source>
</evidence>
<sequence>MVSLNDPSCLSRLSILFRETATYCQITQDEVWVIMTITVATVAVVATIVVVKETLIKILPDHEIWVFEILLEYGVLVPLNDKFLVCTHPVNSVLTPLTACYSPGCLPTKTCYAPLCPHRPPGPLCLYPLQLTSIIDPLIDYPAHLKRAKSLLSNPQQFKQQAAIAELVASEQHYLADLHILHHTYAKPILEGLSGIEEMRRKKFHDITFGNHVRIASLHQHLYTDLTRQWDPDQKLFSGCVGTVLTKHLAGLVDPYVLYASSHAKGAFVITAELHKNSAFTAFVSCQDNHPKTRRLGLRHYLTLPTLRMGRLRLLVQAILKHTTQPDHRLALEASLAGLHKLLETLNQVSGKATQQARILQLASALTVPAGTNARTHCLPDNPTLLHEGQLQLVKSVHSLGPIQVHLFLFAHGVLVTRRQVSPEDGYEEFTLVDAIPTKMLHVGPISLSRISSMLNTKPRRTGLFSSLRRRSGDGTLSRWSRFRTSLKRQKTAPASLVNHYTHTQTHTQSHSNDHDHDHQNQNQNQSVSAAIPQSDSRGLFGRARRLTLCHRAYPENSLRFMCSSVDEYKLWQAQLRLALVDQNKGPFVLKGLCDLPTSSNQPIIVNGASMFPTSCGKVWCTLGFQITGDSKPRIALGTQHGLWTGPCDGSEEFQLVLSHHDCQQMAMLDNQTMIIRSRRENKALYAYDVDKLANPRLRDQAGLVVKQSSVLCFGIGRHGSQTILCYLKYTRMGRVVAVVLVKTASTDAAMLPSFGWTKKTKEYGVSIKDPLSVLVDRGRLLIRSLTEGVECIVLDGKESERIILPPKQTNYSGSISSTKPSLRLEDPALMTIEYIPLAANGHGLICSGLTAWPVFYSHSQMKTRPMTDRLSAFHFESRATAVVLVYPYLVIFSHFVIEIRHLPTCELVQTIGGNQIRCVYSSPLQATGEDGTMHITMLHPDDRVTRVYQLSLAPL</sequence>
<dbReference type="EMBL" id="KV440971">
    <property type="protein sequence ID" value="OAD80311.1"/>
    <property type="molecule type" value="Genomic_DNA"/>
</dbReference>
<dbReference type="PROSITE" id="PS50010">
    <property type="entry name" value="DH_2"/>
    <property type="match status" value="1"/>
</dbReference>
<dbReference type="RefSeq" id="XP_018298351.1">
    <property type="nucleotide sequence ID" value="XM_018434322.1"/>
</dbReference>
<dbReference type="PROSITE" id="PS50219">
    <property type="entry name" value="CNH"/>
    <property type="match status" value="1"/>
</dbReference>
<dbReference type="PANTHER" id="PTHR46572:SF1">
    <property type="entry name" value="RHO1 GUANINE NUCLEOTIDE EXCHANGE FACTOR TUS1"/>
    <property type="match status" value="1"/>
</dbReference>
<dbReference type="GO" id="GO:0005085">
    <property type="term" value="F:guanyl-nucleotide exchange factor activity"/>
    <property type="evidence" value="ECO:0007669"/>
    <property type="project" value="UniProtKB-KW"/>
</dbReference>
<keyword evidence="3" id="KW-0812">Transmembrane</keyword>
<dbReference type="InterPro" id="IPR000219">
    <property type="entry name" value="DH_dom"/>
</dbReference>
<protein>
    <recommendedName>
        <fullName evidence="8">DH domain-containing protein</fullName>
    </recommendedName>
</protein>
<accession>A0A167QUU9</accession>
<dbReference type="Pfam" id="PF00780">
    <property type="entry name" value="CNH"/>
    <property type="match status" value="2"/>
</dbReference>
<evidence type="ECO:0000256" key="1">
    <source>
        <dbReference type="ARBA" id="ARBA00022658"/>
    </source>
</evidence>
<evidence type="ECO:0000256" key="3">
    <source>
        <dbReference type="SAM" id="Phobius"/>
    </source>
</evidence>
<organism evidence="6 7">
    <name type="scientific">Phycomyces blakesleeanus (strain ATCC 8743b / DSM 1359 / FGSC 10004 / NBRC 33097 / NRRL 1555)</name>
    <dbReference type="NCBI Taxonomy" id="763407"/>
    <lineage>
        <taxon>Eukaryota</taxon>
        <taxon>Fungi</taxon>
        <taxon>Fungi incertae sedis</taxon>
        <taxon>Mucoromycota</taxon>
        <taxon>Mucoromycotina</taxon>
        <taxon>Mucoromycetes</taxon>
        <taxon>Mucorales</taxon>
        <taxon>Phycomycetaceae</taxon>
        <taxon>Phycomyces</taxon>
    </lineage>
</organism>
<dbReference type="SMART" id="SM00325">
    <property type="entry name" value="RhoGEF"/>
    <property type="match status" value="1"/>
</dbReference>
<dbReference type="OrthoDB" id="2272012at2759"/>
<dbReference type="STRING" id="763407.A0A167QUU9"/>
<evidence type="ECO:0000313" key="7">
    <source>
        <dbReference type="Proteomes" id="UP000077315"/>
    </source>
</evidence>
<dbReference type="GeneID" id="28995228"/>
<dbReference type="InterPro" id="IPR035899">
    <property type="entry name" value="DBL_dom_sf"/>
</dbReference>
<proteinExistence type="predicted"/>